<protein>
    <submittedName>
        <fullName evidence="1">Uncharacterized protein</fullName>
    </submittedName>
</protein>
<evidence type="ECO:0000313" key="2">
    <source>
        <dbReference type="Proteomes" id="UP000466632"/>
    </source>
</evidence>
<dbReference type="Proteomes" id="UP000466632">
    <property type="component" value="Chromosome"/>
</dbReference>
<gene>
    <name evidence="1" type="ORF">MSEO_37590</name>
</gene>
<proteinExistence type="predicted"/>
<dbReference type="RefSeq" id="WP_163682668.1">
    <property type="nucleotide sequence ID" value="NZ_AP022582.1"/>
</dbReference>
<organism evidence="1 2">
    <name type="scientific">Mycobacterium seoulense</name>
    <dbReference type="NCBI Taxonomy" id="386911"/>
    <lineage>
        <taxon>Bacteria</taxon>
        <taxon>Bacillati</taxon>
        <taxon>Actinomycetota</taxon>
        <taxon>Actinomycetes</taxon>
        <taxon>Mycobacteriales</taxon>
        <taxon>Mycobacteriaceae</taxon>
        <taxon>Mycobacterium</taxon>
    </lineage>
</organism>
<dbReference type="EMBL" id="AP022582">
    <property type="protein sequence ID" value="BBY03260.1"/>
    <property type="molecule type" value="Genomic_DNA"/>
</dbReference>
<accession>A0A7I7P420</accession>
<sequence length="114" mass="12848">MTAPPVTHSPTVPTPRVFTLGSALRWLGHGCPDRRCSQPIDALPASMWFRRHGHPYFPTYPLETLLVVDLAETGEPLVHIDRLIDEVNRCTRGETIRVHQRHNSDNGHGLTPVR</sequence>
<evidence type="ECO:0000313" key="1">
    <source>
        <dbReference type="EMBL" id="BBY03260.1"/>
    </source>
</evidence>
<keyword evidence="2" id="KW-1185">Reference proteome</keyword>
<reference evidence="1 2" key="1">
    <citation type="journal article" date="2019" name="Emerg. Microbes Infect.">
        <title>Comprehensive subspecies identification of 175 nontuberculous mycobacteria species based on 7547 genomic profiles.</title>
        <authorList>
            <person name="Matsumoto Y."/>
            <person name="Kinjo T."/>
            <person name="Motooka D."/>
            <person name="Nabeya D."/>
            <person name="Jung N."/>
            <person name="Uechi K."/>
            <person name="Horii T."/>
            <person name="Iida T."/>
            <person name="Fujita J."/>
            <person name="Nakamura S."/>
        </authorList>
    </citation>
    <scope>NUCLEOTIDE SEQUENCE [LARGE SCALE GENOMIC DNA]</scope>
    <source>
        <strain evidence="1 2">JCM 16018</strain>
    </source>
</reference>
<dbReference type="KEGG" id="mseo:MSEO_37590"/>
<dbReference type="AlphaFoldDB" id="A0A7I7P420"/>
<name>A0A7I7P420_9MYCO</name>